<proteinExistence type="predicted"/>
<dbReference type="PANTHER" id="PTHR40037">
    <property type="entry name" value="PHOSPHOESTERASE YJCG-RELATED"/>
    <property type="match status" value="1"/>
</dbReference>
<organism evidence="1 2">
    <name type="scientific">Ohtaekwangia koreensis</name>
    <dbReference type="NCBI Taxonomy" id="688867"/>
    <lineage>
        <taxon>Bacteria</taxon>
        <taxon>Pseudomonadati</taxon>
        <taxon>Bacteroidota</taxon>
        <taxon>Cytophagia</taxon>
        <taxon>Cytophagales</taxon>
        <taxon>Fulvivirgaceae</taxon>
        <taxon>Ohtaekwangia</taxon>
    </lineage>
</organism>
<dbReference type="GO" id="GO:0016874">
    <property type="term" value="F:ligase activity"/>
    <property type="evidence" value="ECO:0007669"/>
    <property type="project" value="UniProtKB-KW"/>
</dbReference>
<dbReference type="InterPro" id="IPR009097">
    <property type="entry name" value="Cyclic_Pdiesterase"/>
</dbReference>
<dbReference type="InterPro" id="IPR050580">
    <property type="entry name" value="2H_phosphoesterase_YjcG-like"/>
</dbReference>
<dbReference type="Gene3D" id="3.90.1140.10">
    <property type="entry name" value="Cyclic phosphodiesterase"/>
    <property type="match status" value="1"/>
</dbReference>
<sequence>MSGRSEEKLKQYFIAIVPPPPVSDDALRFKNYFRDQYNSKASLNSPPHITLHMPFKWKEEKENELVAAFSRFALGRPIFKMELHNFGSFPPRVIFIDVVQNDSLDLLNKELHRFCKRELNLFNASYKDQPFHPHLTLAFRDLKKPMYEKAWAEFQERKFSARFDVECIVLLKHNGKIWEVRKEFLFDPSSLPKDEEANSFEFHH</sequence>
<dbReference type="RefSeq" id="WP_079687842.1">
    <property type="nucleotide sequence ID" value="NZ_FUZU01000002.1"/>
</dbReference>
<keyword evidence="2" id="KW-1185">Reference proteome</keyword>
<dbReference type="Proteomes" id="UP000190961">
    <property type="component" value="Unassembled WGS sequence"/>
</dbReference>
<protein>
    <submittedName>
        <fullName evidence="1">2'-5' RNA ligase</fullName>
    </submittedName>
</protein>
<dbReference type="EMBL" id="FUZU01000002">
    <property type="protein sequence ID" value="SKC75801.1"/>
    <property type="molecule type" value="Genomic_DNA"/>
</dbReference>
<dbReference type="AlphaFoldDB" id="A0A1T5LIK2"/>
<dbReference type="STRING" id="688867.SAMN05660236_3302"/>
<accession>A0A1T5LIK2</accession>
<gene>
    <name evidence="1" type="ORF">SAMN05660236_3302</name>
</gene>
<keyword evidence="1" id="KW-0436">Ligase</keyword>
<reference evidence="1 2" key="1">
    <citation type="submission" date="2017-02" db="EMBL/GenBank/DDBJ databases">
        <authorList>
            <person name="Peterson S.W."/>
        </authorList>
    </citation>
    <scope>NUCLEOTIDE SEQUENCE [LARGE SCALE GENOMIC DNA]</scope>
    <source>
        <strain evidence="1 2">DSM 25262</strain>
    </source>
</reference>
<dbReference type="Pfam" id="PF13563">
    <property type="entry name" value="2_5_RNA_ligase2"/>
    <property type="match status" value="1"/>
</dbReference>
<dbReference type="SUPFAM" id="SSF55144">
    <property type="entry name" value="LigT-like"/>
    <property type="match status" value="1"/>
</dbReference>
<dbReference type="PANTHER" id="PTHR40037:SF1">
    <property type="entry name" value="PHOSPHOESTERASE SAOUHSC_00951-RELATED"/>
    <property type="match status" value="1"/>
</dbReference>
<dbReference type="OrthoDB" id="1951600at2"/>
<evidence type="ECO:0000313" key="2">
    <source>
        <dbReference type="Proteomes" id="UP000190961"/>
    </source>
</evidence>
<evidence type="ECO:0000313" key="1">
    <source>
        <dbReference type="EMBL" id="SKC75801.1"/>
    </source>
</evidence>
<name>A0A1T5LIK2_9BACT</name>